<evidence type="ECO:0000313" key="4">
    <source>
        <dbReference type="EMBL" id="SHH20052.1"/>
    </source>
</evidence>
<dbReference type="AlphaFoldDB" id="A0A1M5R116"/>
<proteinExistence type="predicted"/>
<protein>
    <submittedName>
        <fullName evidence="4">Uncharacterized protein</fullName>
    </submittedName>
</protein>
<keyword evidence="2" id="KW-0408">Iron</keyword>
<accession>A0A1M5R116</accession>
<keyword evidence="1" id="KW-0479">Metal-binding</keyword>
<reference evidence="4 5" key="1">
    <citation type="submission" date="2016-11" db="EMBL/GenBank/DDBJ databases">
        <authorList>
            <person name="Jaros S."/>
            <person name="Januszkiewicz K."/>
            <person name="Wedrychowicz H."/>
        </authorList>
    </citation>
    <scope>NUCLEOTIDE SEQUENCE [LARGE SCALE GENOMIC DNA]</scope>
    <source>
        <strain evidence="4 5">GAS242</strain>
    </source>
</reference>
<evidence type="ECO:0000313" key="5">
    <source>
        <dbReference type="Proteomes" id="UP000190675"/>
    </source>
</evidence>
<gene>
    <name evidence="4" type="ORF">SAMN05444169_6285</name>
</gene>
<dbReference type="InterPro" id="IPR017900">
    <property type="entry name" value="4Fe4S_Fe_S_CS"/>
</dbReference>
<keyword evidence="3" id="KW-0411">Iron-sulfur</keyword>
<dbReference type="EMBL" id="LT670818">
    <property type="protein sequence ID" value="SHH20052.1"/>
    <property type="molecule type" value="Genomic_DNA"/>
</dbReference>
<evidence type="ECO:0000256" key="1">
    <source>
        <dbReference type="ARBA" id="ARBA00022723"/>
    </source>
</evidence>
<dbReference type="GO" id="GO:0051536">
    <property type="term" value="F:iron-sulfur cluster binding"/>
    <property type="evidence" value="ECO:0007669"/>
    <property type="project" value="UniProtKB-KW"/>
</dbReference>
<name>A0A1M5R116_9BRAD</name>
<evidence type="ECO:0000256" key="3">
    <source>
        <dbReference type="ARBA" id="ARBA00023014"/>
    </source>
</evidence>
<dbReference type="PROSITE" id="PS00198">
    <property type="entry name" value="4FE4S_FER_1"/>
    <property type="match status" value="1"/>
</dbReference>
<evidence type="ECO:0000256" key="2">
    <source>
        <dbReference type="ARBA" id="ARBA00023004"/>
    </source>
</evidence>
<organism evidence="4 5">
    <name type="scientific">Bradyrhizobium erythrophlei</name>
    <dbReference type="NCBI Taxonomy" id="1437360"/>
    <lineage>
        <taxon>Bacteria</taxon>
        <taxon>Pseudomonadati</taxon>
        <taxon>Pseudomonadota</taxon>
        <taxon>Alphaproteobacteria</taxon>
        <taxon>Hyphomicrobiales</taxon>
        <taxon>Nitrobacteraceae</taxon>
        <taxon>Bradyrhizobium</taxon>
    </lineage>
</organism>
<dbReference type="GO" id="GO:0046872">
    <property type="term" value="F:metal ion binding"/>
    <property type="evidence" value="ECO:0007669"/>
    <property type="project" value="UniProtKB-KW"/>
</dbReference>
<dbReference type="Proteomes" id="UP000190675">
    <property type="component" value="Chromosome I"/>
</dbReference>
<sequence>MRPPGRIFYRATYLNAVMKCTLCEDCGWVCESHHDRPWEGKDACTCGGAGMPCPWCNLPEKDEEPRLPDGFKTEFDKKGWRH</sequence>